<dbReference type="InterPro" id="IPR020846">
    <property type="entry name" value="MFS_dom"/>
</dbReference>
<evidence type="ECO:0000256" key="6">
    <source>
        <dbReference type="SAM" id="MobiDB-lite"/>
    </source>
</evidence>
<feature type="region of interest" description="Disordered" evidence="6">
    <location>
        <begin position="1"/>
        <end position="44"/>
    </location>
</feature>
<reference evidence="9" key="1">
    <citation type="submission" date="2015-06" db="EMBL/GenBank/DDBJ databases">
        <authorList>
            <person name="Nguyen H."/>
        </authorList>
    </citation>
    <scope>NUCLEOTIDE SEQUENCE</scope>
    <source>
        <strain evidence="9">DAOM 180753</strain>
    </source>
</reference>
<evidence type="ECO:0000256" key="3">
    <source>
        <dbReference type="ARBA" id="ARBA00022692"/>
    </source>
</evidence>
<feature type="transmembrane region" description="Helical" evidence="7">
    <location>
        <begin position="241"/>
        <end position="260"/>
    </location>
</feature>
<feature type="compositionally biased region" description="Polar residues" evidence="6">
    <location>
        <begin position="13"/>
        <end position="34"/>
    </location>
</feature>
<feature type="transmembrane region" description="Helical" evidence="7">
    <location>
        <begin position="156"/>
        <end position="176"/>
    </location>
</feature>
<evidence type="ECO:0000256" key="5">
    <source>
        <dbReference type="ARBA" id="ARBA00023136"/>
    </source>
</evidence>
<dbReference type="PROSITE" id="PS50850">
    <property type="entry name" value="MFS"/>
    <property type="match status" value="1"/>
</dbReference>
<dbReference type="AlphaFoldDB" id="A0AAI9TAL8"/>
<dbReference type="Pfam" id="PF07690">
    <property type="entry name" value="MFS_1"/>
    <property type="match status" value="1"/>
</dbReference>
<keyword evidence="2" id="KW-0813">Transport</keyword>
<keyword evidence="5 7" id="KW-0472">Membrane</keyword>
<feature type="transmembrane region" description="Helical" evidence="7">
    <location>
        <begin position="313"/>
        <end position="337"/>
    </location>
</feature>
<gene>
    <name evidence="9" type="ORF">VN97_g9996</name>
</gene>
<evidence type="ECO:0000256" key="7">
    <source>
        <dbReference type="SAM" id="Phobius"/>
    </source>
</evidence>
<keyword evidence="3 7" id="KW-0812">Transmembrane</keyword>
<feature type="domain" description="Major facilitator superfamily (MFS) profile" evidence="8">
    <location>
        <begin position="61"/>
        <end position="504"/>
    </location>
</feature>
<organism evidence="9 10">
    <name type="scientific">Penicillium thymicola</name>
    <dbReference type="NCBI Taxonomy" id="293382"/>
    <lineage>
        <taxon>Eukaryota</taxon>
        <taxon>Fungi</taxon>
        <taxon>Dikarya</taxon>
        <taxon>Ascomycota</taxon>
        <taxon>Pezizomycotina</taxon>
        <taxon>Eurotiomycetes</taxon>
        <taxon>Eurotiomycetidae</taxon>
        <taxon>Eurotiales</taxon>
        <taxon>Aspergillaceae</taxon>
        <taxon>Penicillium</taxon>
    </lineage>
</organism>
<comment type="subcellular location">
    <subcellularLocation>
        <location evidence="1">Membrane</location>
        <topology evidence="1">Multi-pass membrane protein</topology>
    </subcellularLocation>
</comment>
<feature type="transmembrane region" description="Helical" evidence="7">
    <location>
        <begin position="183"/>
        <end position="206"/>
    </location>
</feature>
<feature type="transmembrane region" description="Helical" evidence="7">
    <location>
        <begin position="343"/>
        <end position="363"/>
    </location>
</feature>
<feature type="transmembrane region" description="Helical" evidence="7">
    <location>
        <begin position="411"/>
        <end position="431"/>
    </location>
</feature>
<feature type="transmembrane region" description="Helical" evidence="7">
    <location>
        <begin position="126"/>
        <end position="144"/>
    </location>
</feature>
<dbReference type="GO" id="GO:0005886">
    <property type="term" value="C:plasma membrane"/>
    <property type="evidence" value="ECO:0007669"/>
    <property type="project" value="TreeGrafter"/>
</dbReference>
<keyword evidence="10" id="KW-1185">Reference proteome</keyword>
<dbReference type="Proteomes" id="UP001227192">
    <property type="component" value="Unassembled WGS sequence"/>
</dbReference>
<evidence type="ECO:0000259" key="8">
    <source>
        <dbReference type="PROSITE" id="PS50850"/>
    </source>
</evidence>
<keyword evidence="4 7" id="KW-1133">Transmembrane helix</keyword>
<name>A0AAI9TAL8_PENTH</name>
<feature type="transmembrane region" description="Helical" evidence="7">
    <location>
        <begin position="280"/>
        <end position="301"/>
    </location>
</feature>
<dbReference type="GO" id="GO:0022857">
    <property type="term" value="F:transmembrane transporter activity"/>
    <property type="evidence" value="ECO:0007669"/>
    <property type="project" value="InterPro"/>
</dbReference>
<feature type="transmembrane region" description="Helical" evidence="7">
    <location>
        <begin position="482"/>
        <end position="500"/>
    </location>
</feature>
<dbReference type="PANTHER" id="PTHR23501">
    <property type="entry name" value="MAJOR FACILITATOR SUPERFAMILY"/>
    <property type="match status" value="1"/>
</dbReference>
<protein>
    <recommendedName>
        <fullName evidence="8">Major facilitator superfamily (MFS) profile domain-containing protein</fullName>
    </recommendedName>
</protein>
<feature type="transmembrane region" description="Helical" evidence="7">
    <location>
        <begin position="58"/>
        <end position="84"/>
    </location>
</feature>
<feature type="transmembrane region" description="Helical" evidence="7">
    <location>
        <begin position="96"/>
        <end position="114"/>
    </location>
</feature>
<evidence type="ECO:0000313" key="10">
    <source>
        <dbReference type="Proteomes" id="UP001227192"/>
    </source>
</evidence>
<reference evidence="9" key="2">
    <citation type="journal article" date="2016" name="Fungal Biol.">
        <title>Ochratoxin A production by Penicillium thymicola.</title>
        <authorList>
            <person name="Nguyen H.D.T."/>
            <person name="McMullin D.R."/>
            <person name="Ponomareva E."/>
            <person name="Riley R."/>
            <person name="Pomraning K.R."/>
            <person name="Baker S.E."/>
            <person name="Seifert K.A."/>
        </authorList>
    </citation>
    <scope>NUCLEOTIDE SEQUENCE</scope>
    <source>
        <strain evidence="9">DAOM 180753</strain>
    </source>
</reference>
<accession>A0AAI9TAL8</accession>
<dbReference type="CDD" id="cd17502">
    <property type="entry name" value="MFS_Azr1_MDR_like"/>
    <property type="match status" value="1"/>
</dbReference>
<dbReference type="InterPro" id="IPR036259">
    <property type="entry name" value="MFS_trans_sf"/>
</dbReference>
<evidence type="ECO:0000313" key="9">
    <source>
        <dbReference type="EMBL" id="KAJ9483414.1"/>
    </source>
</evidence>
<dbReference type="InterPro" id="IPR011701">
    <property type="entry name" value="MFS"/>
</dbReference>
<evidence type="ECO:0000256" key="2">
    <source>
        <dbReference type="ARBA" id="ARBA00022448"/>
    </source>
</evidence>
<dbReference type="SUPFAM" id="SSF103473">
    <property type="entry name" value="MFS general substrate transporter"/>
    <property type="match status" value="1"/>
</dbReference>
<evidence type="ECO:0000256" key="1">
    <source>
        <dbReference type="ARBA" id="ARBA00004141"/>
    </source>
</evidence>
<dbReference type="EMBL" id="LACB01000433">
    <property type="protein sequence ID" value="KAJ9483414.1"/>
    <property type="molecule type" value="Genomic_DNA"/>
</dbReference>
<dbReference type="PANTHER" id="PTHR23501:SF177">
    <property type="entry name" value="MAJOR FACILITATOR SUPERFAMILY (MFS) PROFILE DOMAIN-CONTAINING PROTEIN-RELATED"/>
    <property type="match status" value="1"/>
</dbReference>
<evidence type="ECO:0000256" key="4">
    <source>
        <dbReference type="ARBA" id="ARBA00022989"/>
    </source>
</evidence>
<proteinExistence type="predicted"/>
<sequence length="519" mass="55693">MSSENPDMGEVSKANSRVVNPTTSSSDIQHTPAESDQEKHDDEKDLAAEPSYITGLRLFLIMITIFMSTLLAALEIGIIATAIPGITDDFHQLNDVGWYGSATFLLVGASSPMWSKMYKYLCIKWVYLSSVVFYLVGSIVAASAQNSLSVIIGRAIQGLGAAGTLGGSVLLISVVAEPRRRPVLIGSWMGVFMVSTILGPVLGGIFTSELDLPGFSLLLGSLVCFALALQWGGQTKAWSSGVVIATLVLWVAFTIMFFIVEGFQGSRATVPLKLLKPRMTWANALWCYISNSSFYQVMFYLPIYFQSIHGKTAIMSGVDTLPFLAFFSLGAVMSGGLVGKTHYLMPFQLISALIMVAGMALFYTMGVDTSQVRYLGPQVLYGFGLGLGNQVPMTAVQGFSKPEDVASSTGIMLMCQSISGIYFVLVAQSLFANRMLQTLESSNSNIDTSLALGTGASEIQHVFIGEELTAVTNAYMVGIKDVFAFGLAGAVAAVLLALLIPQKQLPDHQHQKTEESGTA</sequence>
<comment type="caution">
    <text evidence="9">The sequence shown here is derived from an EMBL/GenBank/DDBJ whole genome shotgun (WGS) entry which is preliminary data.</text>
</comment>
<dbReference type="Gene3D" id="1.20.1250.20">
    <property type="entry name" value="MFS general substrate transporter like domains"/>
    <property type="match status" value="1"/>
</dbReference>